<evidence type="ECO:0008006" key="9">
    <source>
        <dbReference type="Google" id="ProtNLM"/>
    </source>
</evidence>
<dbReference type="PANTHER" id="PTHR46829">
    <property type="entry name" value="STERILE ALPHA MOTIF DOMAIN-CONTAINING PROTEIN 15"/>
    <property type="match status" value="1"/>
</dbReference>
<evidence type="ECO:0000313" key="8">
    <source>
        <dbReference type="Proteomes" id="UP000193218"/>
    </source>
</evidence>
<feature type="compositionally biased region" description="Polar residues" evidence="3">
    <location>
        <begin position="214"/>
        <end position="239"/>
    </location>
</feature>
<dbReference type="InterPro" id="IPR013761">
    <property type="entry name" value="SAM/pointed_sf"/>
</dbReference>
<organism evidence="7 8">
    <name type="scientific">Kockovaella imperatae</name>
    <dbReference type="NCBI Taxonomy" id="4999"/>
    <lineage>
        <taxon>Eukaryota</taxon>
        <taxon>Fungi</taxon>
        <taxon>Dikarya</taxon>
        <taxon>Basidiomycota</taxon>
        <taxon>Agaricomycotina</taxon>
        <taxon>Tremellomycetes</taxon>
        <taxon>Tremellales</taxon>
        <taxon>Cuniculitremaceae</taxon>
        <taxon>Kockovaella</taxon>
    </lineage>
</organism>
<dbReference type="Pfam" id="PF00018">
    <property type="entry name" value="SH3_1"/>
    <property type="match status" value="1"/>
</dbReference>
<evidence type="ECO:0000256" key="2">
    <source>
        <dbReference type="PROSITE-ProRule" id="PRU00192"/>
    </source>
</evidence>
<evidence type="ECO:0000256" key="3">
    <source>
        <dbReference type="SAM" id="MobiDB-lite"/>
    </source>
</evidence>
<accession>A0A1Y1UAU9</accession>
<feature type="region of interest" description="Disordered" evidence="3">
    <location>
        <begin position="280"/>
        <end position="328"/>
    </location>
</feature>
<gene>
    <name evidence="7" type="ORF">BD324DRAFT_637089</name>
</gene>
<dbReference type="GO" id="GO:0007165">
    <property type="term" value="P:signal transduction"/>
    <property type="evidence" value="ECO:0007669"/>
    <property type="project" value="InterPro"/>
</dbReference>
<comment type="caution">
    <text evidence="7">The sequence shown here is derived from an EMBL/GenBank/DDBJ whole genome shotgun (WGS) entry which is preliminary data.</text>
</comment>
<dbReference type="SMART" id="SM00326">
    <property type="entry name" value="SH3"/>
    <property type="match status" value="2"/>
</dbReference>
<dbReference type="STRING" id="4999.A0A1Y1UAU9"/>
<feature type="region of interest" description="Disordered" evidence="3">
    <location>
        <begin position="422"/>
        <end position="503"/>
    </location>
</feature>
<dbReference type="GeneID" id="33558778"/>
<feature type="region of interest" description="Disordered" evidence="3">
    <location>
        <begin position="143"/>
        <end position="242"/>
    </location>
</feature>
<dbReference type="Gene3D" id="3.10.20.90">
    <property type="entry name" value="Phosphatidylinositol 3-kinase Catalytic Subunit, Chain A, domain 1"/>
    <property type="match status" value="1"/>
</dbReference>
<keyword evidence="8" id="KW-1185">Reference proteome</keyword>
<dbReference type="SUPFAM" id="SSF54236">
    <property type="entry name" value="Ubiquitin-like"/>
    <property type="match status" value="1"/>
</dbReference>
<feature type="compositionally biased region" description="Polar residues" evidence="3">
    <location>
        <begin position="440"/>
        <end position="453"/>
    </location>
</feature>
<dbReference type="Pfam" id="PF00788">
    <property type="entry name" value="RA"/>
    <property type="match status" value="1"/>
</dbReference>
<keyword evidence="1 2" id="KW-0728">SH3 domain</keyword>
<feature type="domain" description="SH3" evidence="4">
    <location>
        <begin position="603"/>
        <end position="663"/>
    </location>
</feature>
<feature type="compositionally biased region" description="Basic and acidic residues" evidence="3">
    <location>
        <begin position="319"/>
        <end position="328"/>
    </location>
</feature>
<dbReference type="PANTHER" id="PTHR46829:SF1">
    <property type="entry name" value="STERILE ALPHA MOTIF DOMAIN-CONTAINING PROTEIN 15"/>
    <property type="match status" value="1"/>
</dbReference>
<evidence type="ECO:0000313" key="7">
    <source>
        <dbReference type="EMBL" id="ORX34205.1"/>
    </source>
</evidence>
<dbReference type="PROSITE" id="PS50105">
    <property type="entry name" value="SAM_DOMAIN"/>
    <property type="match status" value="1"/>
</dbReference>
<dbReference type="SUPFAM" id="SSF47769">
    <property type="entry name" value="SAM/Pointed domain"/>
    <property type="match status" value="1"/>
</dbReference>
<protein>
    <recommendedName>
        <fullName evidence="9">Protein kinase regulator</fullName>
    </recommendedName>
</protein>
<dbReference type="Gene3D" id="2.30.30.40">
    <property type="entry name" value="SH3 Domains"/>
    <property type="match status" value="2"/>
</dbReference>
<feature type="domain" description="Ras-associating" evidence="6">
    <location>
        <begin position="332"/>
        <end position="406"/>
    </location>
</feature>
<dbReference type="RefSeq" id="XP_021868483.1">
    <property type="nucleotide sequence ID" value="XM_022016969.1"/>
</dbReference>
<dbReference type="SUPFAM" id="SSF50044">
    <property type="entry name" value="SH3-domain"/>
    <property type="match status" value="2"/>
</dbReference>
<dbReference type="Pfam" id="PF07647">
    <property type="entry name" value="SAM_2"/>
    <property type="match status" value="1"/>
</dbReference>
<evidence type="ECO:0000259" key="6">
    <source>
        <dbReference type="PROSITE" id="PS50200"/>
    </source>
</evidence>
<dbReference type="InterPro" id="IPR001660">
    <property type="entry name" value="SAM"/>
</dbReference>
<feature type="domain" description="SAM" evidence="5">
    <location>
        <begin position="19"/>
        <end position="82"/>
    </location>
</feature>
<proteinExistence type="predicted"/>
<feature type="compositionally biased region" description="Polar residues" evidence="3">
    <location>
        <begin position="662"/>
        <end position="676"/>
    </location>
</feature>
<evidence type="ECO:0000256" key="1">
    <source>
        <dbReference type="ARBA" id="ARBA00022443"/>
    </source>
</evidence>
<dbReference type="SMART" id="SM00314">
    <property type="entry name" value="RA"/>
    <property type="match status" value="1"/>
</dbReference>
<dbReference type="InParanoid" id="A0A1Y1UAU9"/>
<dbReference type="AlphaFoldDB" id="A0A1Y1UAU9"/>
<dbReference type="InterPro" id="IPR036028">
    <property type="entry name" value="SH3-like_dom_sf"/>
</dbReference>
<dbReference type="InterPro" id="IPR001452">
    <property type="entry name" value="SH3_domain"/>
</dbReference>
<dbReference type="Gene3D" id="1.10.150.50">
    <property type="entry name" value="Transcription Factor, Ets-1"/>
    <property type="match status" value="1"/>
</dbReference>
<dbReference type="Proteomes" id="UP000193218">
    <property type="component" value="Unassembled WGS sequence"/>
</dbReference>
<dbReference type="EMBL" id="NBSH01000015">
    <property type="protein sequence ID" value="ORX34205.1"/>
    <property type="molecule type" value="Genomic_DNA"/>
</dbReference>
<evidence type="ECO:0000259" key="4">
    <source>
        <dbReference type="PROSITE" id="PS50002"/>
    </source>
</evidence>
<dbReference type="InterPro" id="IPR000159">
    <property type="entry name" value="RA_dom"/>
</dbReference>
<name>A0A1Y1UAU9_9TREE</name>
<sequence>MAAITSPTSASPRQLLLEWDEGAVHSYLVHIGLPQYEELIFEHGITGDVLAAMDHATLQDMGITSIGHRLNLLRAVWELKKEQGIDLGDDDWRPQDVESHTRKQLANVERLVDLIAEQQERLLYLERDHSRLLSTLEESGITIPVSSSADGDTLQGLRGPDKSTSSLKWREYAGSHSDGDEVEHSRLNRPGSQIFPSSLASSTASAPPPPLTADSNTFQDTFTPTTNSTFLADSPSNLLHNDRSVTPAKSIASQPLQPPPFQRQVSGSSILGASIASTSPSGLIPTSSKGSLGPASSSGSITTASTSTAGGERVSAPDSTDKSKAKDAARSAAKSFRVTLDDPCWRVLPAALRKYRINDDWKMYALFICFGNTERCLSYDEKPLMLFQKLKEGGQKPVFMLRHMRDIKSPIAVAQQKQAIKLGLPPNSTEDVLPKIRPASDTTSPTKATSLQPSRRPEEGQTPSGGAFPELPSPGLRETDATGPNAPRSAGGATGKKTLIDKDGNPQNVSYAVAIYPYIADRQDEFDVAVGATYVILSKAKGWYIVQRDPAGMGNITPDQSKSGWVPAGCLLELHSPISLLSAAPPDPAYPGLAPIPPPAIMSSSYPGVVLMDWEAKADDQVNLREGDRVRVYKKYCHWSYTIKQDTGERGWVPAWFIGKHSSSTNSESQPASAATPTGHAGPGQTPSTAATNGGGIGDGEDGRSDEDIK</sequence>
<dbReference type="CDD" id="cd01786">
    <property type="entry name" value="RA_STE50"/>
    <property type="match status" value="1"/>
</dbReference>
<feature type="domain" description="SH3" evidence="4">
    <location>
        <begin position="507"/>
        <end position="576"/>
    </location>
</feature>
<reference evidence="7 8" key="1">
    <citation type="submission" date="2017-03" db="EMBL/GenBank/DDBJ databases">
        <title>Widespread Adenine N6-methylation of Active Genes in Fungi.</title>
        <authorList>
            <consortium name="DOE Joint Genome Institute"/>
            <person name="Mondo S.J."/>
            <person name="Dannebaum R.O."/>
            <person name="Kuo R.C."/>
            <person name="Louie K.B."/>
            <person name="Bewick A.J."/>
            <person name="Labutti K."/>
            <person name="Haridas S."/>
            <person name="Kuo A."/>
            <person name="Salamov A."/>
            <person name="Ahrendt S.R."/>
            <person name="Lau R."/>
            <person name="Bowen B.P."/>
            <person name="Lipzen A."/>
            <person name="Sullivan W."/>
            <person name="Andreopoulos W.B."/>
            <person name="Clum A."/>
            <person name="Lindquist E."/>
            <person name="Daum C."/>
            <person name="Northen T.R."/>
            <person name="Ramamoorthy G."/>
            <person name="Schmitz R.J."/>
            <person name="Gryganskyi A."/>
            <person name="Culley D."/>
            <person name="Magnuson J."/>
            <person name="James T.Y."/>
            <person name="O'Malley M.A."/>
            <person name="Stajich J.E."/>
            <person name="Spatafora J.W."/>
            <person name="Visel A."/>
            <person name="Grigoriev I.V."/>
        </authorList>
    </citation>
    <scope>NUCLEOTIDE SEQUENCE [LARGE SCALE GENOMIC DNA]</scope>
    <source>
        <strain evidence="7 8">NRRL Y-17943</strain>
    </source>
</reference>
<feature type="compositionally biased region" description="Basic and acidic residues" evidence="3">
    <location>
        <begin position="168"/>
        <end position="186"/>
    </location>
</feature>
<dbReference type="OrthoDB" id="8883818at2759"/>
<feature type="compositionally biased region" description="Basic and acidic residues" evidence="3">
    <location>
        <begin position="701"/>
        <end position="710"/>
    </location>
</feature>
<feature type="region of interest" description="Disordered" evidence="3">
    <location>
        <begin position="662"/>
        <end position="710"/>
    </location>
</feature>
<dbReference type="InterPro" id="IPR029071">
    <property type="entry name" value="Ubiquitin-like_domsf"/>
</dbReference>
<evidence type="ECO:0000259" key="5">
    <source>
        <dbReference type="PROSITE" id="PS50105"/>
    </source>
</evidence>
<feature type="compositionally biased region" description="Low complexity" evidence="3">
    <location>
        <begin position="287"/>
        <end position="311"/>
    </location>
</feature>
<dbReference type="PROSITE" id="PS50002">
    <property type="entry name" value="SH3"/>
    <property type="match status" value="2"/>
</dbReference>
<dbReference type="PROSITE" id="PS50200">
    <property type="entry name" value="RA"/>
    <property type="match status" value="1"/>
</dbReference>
<feature type="compositionally biased region" description="Low complexity" evidence="3">
    <location>
        <begin position="196"/>
        <end position="205"/>
    </location>
</feature>
<dbReference type="SMART" id="SM00454">
    <property type="entry name" value="SAM"/>
    <property type="match status" value="1"/>
</dbReference>